<feature type="region of interest" description="Disordered" evidence="1">
    <location>
        <begin position="349"/>
        <end position="423"/>
    </location>
</feature>
<protein>
    <submittedName>
        <fullName evidence="2">Uncharacterized protein</fullName>
    </submittedName>
</protein>
<evidence type="ECO:0000313" key="3">
    <source>
        <dbReference type="Proteomes" id="UP000813461"/>
    </source>
</evidence>
<evidence type="ECO:0000256" key="1">
    <source>
        <dbReference type="SAM" id="MobiDB-lite"/>
    </source>
</evidence>
<name>A0A8K0R1D5_9PLEO</name>
<feature type="compositionally biased region" description="Polar residues" evidence="1">
    <location>
        <begin position="321"/>
        <end position="336"/>
    </location>
</feature>
<gene>
    <name evidence="2" type="ORF">FB567DRAFT_122477</name>
</gene>
<dbReference type="OrthoDB" id="10351756at2759"/>
<reference evidence="2" key="1">
    <citation type="journal article" date="2021" name="Nat. Commun.">
        <title>Genetic determinants of endophytism in the Arabidopsis root mycobiome.</title>
        <authorList>
            <person name="Mesny F."/>
            <person name="Miyauchi S."/>
            <person name="Thiergart T."/>
            <person name="Pickel B."/>
            <person name="Atanasova L."/>
            <person name="Karlsson M."/>
            <person name="Huettel B."/>
            <person name="Barry K.W."/>
            <person name="Haridas S."/>
            <person name="Chen C."/>
            <person name="Bauer D."/>
            <person name="Andreopoulos W."/>
            <person name="Pangilinan J."/>
            <person name="LaButti K."/>
            <person name="Riley R."/>
            <person name="Lipzen A."/>
            <person name="Clum A."/>
            <person name="Drula E."/>
            <person name="Henrissat B."/>
            <person name="Kohler A."/>
            <person name="Grigoriev I.V."/>
            <person name="Martin F.M."/>
            <person name="Hacquard S."/>
        </authorList>
    </citation>
    <scope>NUCLEOTIDE SEQUENCE</scope>
    <source>
        <strain evidence="2">MPI-SDFR-AT-0120</strain>
    </source>
</reference>
<comment type="caution">
    <text evidence="2">The sequence shown here is derived from an EMBL/GenBank/DDBJ whole genome shotgun (WGS) entry which is preliminary data.</text>
</comment>
<keyword evidence="3" id="KW-1185">Reference proteome</keyword>
<feature type="region of interest" description="Disordered" evidence="1">
    <location>
        <begin position="268"/>
        <end position="302"/>
    </location>
</feature>
<feature type="compositionally biased region" description="Basic and acidic residues" evidence="1">
    <location>
        <begin position="357"/>
        <end position="375"/>
    </location>
</feature>
<feature type="region of interest" description="Disordered" evidence="1">
    <location>
        <begin position="314"/>
        <end position="336"/>
    </location>
</feature>
<feature type="compositionally biased region" description="Basic and acidic residues" evidence="1">
    <location>
        <begin position="394"/>
        <end position="423"/>
    </location>
</feature>
<accession>A0A8K0R1D5</accession>
<feature type="compositionally biased region" description="Low complexity" evidence="1">
    <location>
        <begin position="278"/>
        <end position="287"/>
    </location>
</feature>
<sequence length="423" mass="47786">MTASQSLNLQDKENSKFIILWLYHDWTRYYPGELVETHDTQSISKDLLSSDRMNFLPGLEQLTQTEVRSMQLTRSVAGEPPNGEDLLEAALRALHNPTSLSQQVRPQQQNISGLQVPAQEQQTHEGIYNAHPSHQALPVGQRNTIEVDHQMQDQHSSLGMHQHEVRLMEYHNERQERLESPDQSQHMPDANRNVSRALHDEQQLQVARLRAQREGKHRQHAIANNRFEGLGASGSSRKLDWKAMKRGVKGHIHRLGKRIAEVTEPQHDKVGVDGTHPSMSSASKVSSVNRGRPLPKNKHGLPEMAPAQLVSDAANEEVKSDTVNTPNDYGTTSHTRSLRQFFSIRSRRRHPCPVSESHVDPNADISSNDHDHHPETGPGLNDPDVPQIGITIPRDGEDRHHTDTVERRHPGDIARHESWSPLD</sequence>
<evidence type="ECO:0000313" key="2">
    <source>
        <dbReference type="EMBL" id="KAH7079451.1"/>
    </source>
</evidence>
<dbReference type="Proteomes" id="UP000813461">
    <property type="component" value="Unassembled WGS sequence"/>
</dbReference>
<dbReference type="EMBL" id="JAGMVJ010000016">
    <property type="protein sequence ID" value="KAH7079451.1"/>
    <property type="molecule type" value="Genomic_DNA"/>
</dbReference>
<dbReference type="AlphaFoldDB" id="A0A8K0R1D5"/>
<organism evidence="2 3">
    <name type="scientific">Paraphoma chrysanthemicola</name>
    <dbReference type="NCBI Taxonomy" id="798071"/>
    <lineage>
        <taxon>Eukaryota</taxon>
        <taxon>Fungi</taxon>
        <taxon>Dikarya</taxon>
        <taxon>Ascomycota</taxon>
        <taxon>Pezizomycotina</taxon>
        <taxon>Dothideomycetes</taxon>
        <taxon>Pleosporomycetidae</taxon>
        <taxon>Pleosporales</taxon>
        <taxon>Pleosporineae</taxon>
        <taxon>Phaeosphaeriaceae</taxon>
        <taxon>Paraphoma</taxon>
    </lineage>
</organism>
<proteinExistence type="predicted"/>